<comment type="subcellular location">
    <subcellularLocation>
        <location evidence="8">Cytoplasm</location>
    </subcellularLocation>
</comment>
<evidence type="ECO:0000256" key="8">
    <source>
        <dbReference type="HAMAP-Rule" id="MF_00148"/>
    </source>
</evidence>
<dbReference type="InterPro" id="IPR002043">
    <property type="entry name" value="UDG_fam1"/>
</dbReference>
<dbReference type="AlphaFoldDB" id="F9UJS1"/>
<dbReference type="InterPro" id="IPR005122">
    <property type="entry name" value="Uracil-DNA_glycosylase-like"/>
</dbReference>
<reference evidence="12 13" key="1">
    <citation type="journal article" date="2013" name="Genome Announc.">
        <title>Genome Sequence of Mycoplasma columbinum Strain SF7.</title>
        <authorList>
            <person name="Guo Z."/>
            <person name="Xu X."/>
            <person name="Zheng Q."/>
            <person name="Li T."/>
            <person name="Kuang S."/>
            <person name="Zhang Z."/>
            <person name="Chen Y."/>
            <person name="Lu X."/>
            <person name="Zhou R."/>
            <person name="Bi D."/>
            <person name="Jin H."/>
        </authorList>
    </citation>
    <scope>NUCLEOTIDE SEQUENCE [LARGE SCALE GENOMIC DNA]</scope>
    <source>
        <strain evidence="12 13">SF7</strain>
    </source>
</reference>
<dbReference type="eggNOG" id="COG0692">
    <property type="taxonomic scope" value="Bacteria"/>
</dbReference>
<keyword evidence="5 8" id="KW-0227">DNA damage</keyword>
<dbReference type="EC" id="3.2.2.27" evidence="4 8"/>
<sequence length="226" mass="26637">MKNSFLDFHLQEIQKSYFKELLEKIKREAKTNVILPAQDKWFRALEYFTPDETKLIILGQDPYYLKNQADGLAFSSNFSQTPKSLQNLMLEIKKDYPSAIFETNKLVSWARQGVLLLNTILTVNENRPLSHKNFGWEIYTSNLIKFIYRQNRKFILLLLGNEALNFYKEYLQEINLEKIIFRSHPSPLSYARGSKPLKNSSLFKEINSLLPENQQIDFSIRKDKKC</sequence>
<accession>F9UJS1</accession>
<dbReference type="STRING" id="1037410.MCSF7_00601"/>
<dbReference type="SUPFAM" id="SSF52141">
    <property type="entry name" value="Uracil-DNA glycosylase-like"/>
    <property type="match status" value="1"/>
</dbReference>
<dbReference type="SMART" id="SM00986">
    <property type="entry name" value="UDG"/>
    <property type="match status" value="1"/>
</dbReference>
<dbReference type="InterPro" id="IPR018085">
    <property type="entry name" value="Ura-DNA_Glyclase_AS"/>
</dbReference>
<evidence type="ECO:0000256" key="1">
    <source>
        <dbReference type="ARBA" id="ARBA00001400"/>
    </source>
</evidence>
<dbReference type="NCBIfam" id="TIGR00628">
    <property type="entry name" value="ung"/>
    <property type="match status" value="1"/>
</dbReference>
<gene>
    <name evidence="8" type="primary">ung</name>
    <name evidence="12" type="ORF">MCSF7_00601</name>
</gene>
<comment type="caution">
    <text evidence="12">The sequence shown here is derived from an EMBL/GenBank/DDBJ whole genome shotgun (WGS) entry which is preliminary data.</text>
</comment>
<dbReference type="GO" id="GO:0005737">
    <property type="term" value="C:cytoplasm"/>
    <property type="evidence" value="ECO:0007669"/>
    <property type="project" value="UniProtKB-SubCell"/>
</dbReference>
<dbReference type="CDD" id="cd10027">
    <property type="entry name" value="UDG-F1-like"/>
    <property type="match status" value="1"/>
</dbReference>
<evidence type="ECO:0000256" key="7">
    <source>
        <dbReference type="ARBA" id="ARBA00023204"/>
    </source>
</evidence>
<keyword evidence="7 8" id="KW-0234">DNA repair</keyword>
<dbReference type="HAMAP" id="MF_00148">
    <property type="entry name" value="UDG"/>
    <property type="match status" value="1"/>
</dbReference>
<evidence type="ECO:0000256" key="9">
    <source>
        <dbReference type="PROSITE-ProRule" id="PRU10072"/>
    </source>
</evidence>
<proteinExistence type="inferred from homology"/>
<organism evidence="12 13">
    <name type="scientific">Mycoplasmopsis columbina SF7</name>
    <dbReference type="NCBI Taxonomy" id="1037410"/>
    <lineage>
        <taxon>Bacteria</taxon>
        <taxon>Bacillati</taxon>
        <taxon>Mycoplasmatota</taxon>
        <taxon>Mycoplasmoidales</taxon>
        <taxon>Metamycoplasmataceae</taxon>
        <taxon>Mycoplasmopsis</taxon>
    </lineage>
</organism>
<evidence type="ECO:0000256" key="6">
    <source>
        <dbReference type="ARBA" id="ARBA00022801"/>
    </source>
</evidence>
<dbReference type="InterPro" id="IPR036895">
    <property type="entry name" value="Uracil-DNA_glycosylase-like_sf"/>
</dbReference>
<dbReference type="PANTHER" id="PTHR11264">
    <property type="entry name" value="URACIL-DNA GLYCOSYLASE"/>
    <property type="match status" value="1"/>
</dbReference>
<comment type="catalytic activity">
    <reaction evidence="1 8 10">
        <text>Hydrolyzes single-stranded DNA or mismatched double-stranded DNA and polynucleotides, releasing free uracil.</text>
        <dbReference type="EC" id="3.2.2.27"/>
    </reaction>
</comment>
<evidence type="ECO:0000256" key="3">
    <source>
        <dbReference type="ARBA" id="ARBA00008184"/>
    </source>
</evidence>
<evidence type="ECO:0000313" key="12">
    <source>
        <dbReference type="EMBL" id="EGV00452.1"/>
    </source>
</evidence>
<dbReference type="Proteomes" id="UP000004978">
    <property type="component" value="Unassembled WGS sequence"/>
</dbReference>
<dbReference type="GO" id="GO:0004844">
    <property type="term" value="F:uracil DNA N-glycosylase activity"/>
    <property type="evidence" value="ECO:0007669"/>
    <property type="project" value="UniProtKB-UniRule"/>
</dbReference>
<comment type="function">
    <text evidence="2 8 10">Excises uracil residues from the DNA which can arise as a result of misincorporation of dUMP residues by DNA polymerase or due to deamination of cytosine.</text>
</comment>
<dbReference type="NCBIfam" id="NF003592">
    <property type="entry name" value="PRK05254.1-5"/>
    <property type="match status" value="1"/>
</dbReference>
<dbReference type="SMART" id="SM00987">
    <property type="entry name" value="UreE_C"/>
    <property type="match status" value="1"/>
</dbReference>
<evidence type="ECO:0000256" key="10">
    <source>
        <dbReference type="RuleBase" id="RU003780"/>
    </source>
</evidence>
<evidence type="ECO:0000313" key="13">
    <source>
        <dbReference type="Proteomes" id="UP000004978"/>
    </source>
</evidence>
<evidence type="ECO:0000256" key="5">
    <source>
        <dbReference type="ARBA" id="ARBA00022763"/>
    </source>
</evidence>
<dbReference type="PROSITE" id="PS00130">
    <property type="entry name" value="U_DNA_GLYCOSYLASE"/>
    <property type="match status" value="1"/>
</dbReference>
<dbReference type="PANTHER" id="PTHR11264:SF0">
    <property type="entry name" value="URACIL-DNA GLYCOSYLASE"/>
    <property type="match status" value="1"/>
</dbReference>
<evidence type="ECO:0000259" key="11">
    <source>
        <dbReference type="SMART" id="SM00986"/>
    </source>
</evidence>
<dbReference type="GO" id="GO:0097510">
    <property type="term" value="P:base-excision repair, AP site formation via deaminated base removal"/>
    <property type="evidence" value="ECO:0007669"/>
    <property type="project" value="TreeGrafter"/>
</dbReference>
<comment type="similarity">
    <text evidence="3 8 10">Belongs to the uracil-DNA glycosylase (UDG) superfamily. UNG family.</text>
</comment>
<evidence type="ECO:0000256" key="4">
    <source>
        <dbReference type="ARBA" id="ARBA00012030"/>
    </source>
</evidence>
<name>F9UJS1_9BACT</name>
<keyword evidence="8" id="KW-0963">Cytoplasm</keyword>
<protein>
    <recommendedName>
        <fullName evidence="4 8">Uracil-DNA glycosylase</fullName>
        <shortName evidence="8">UDG</shortName>
        <ecNumber evidence="4 8">3.2.2.27</ecNumber>
    </recommendedName>
</protein>
<feature type="active site" description="Proton acceptor" evidence="8 9">
    <location>
        <position position="61"/>
    </location>
</feature>
<keyword evidence="13" id="KW-1185">Reference proteome</keyword>
<dbReference type="Gene3D" id="3.40.470.10">
    <property type="entry name" value="Uracil-DNA glycosylase-like domain"/>
    <property type="match status" value="1"/>
</dbReference>
<keyword evidence="6 8" id="KW-0378">Hydrolase</keyword>
<evidence type="ECO:0000256" key="2">
    <source>
        <dbReference type="ARBA" id="ARBA00002631"/>
    </source>
</evidence>
<feature type="domain" description="Uracil-DNA glycosylase-like" evidence="11">
    <location>
        <begin position="46"/>
        <end position="207"/>
    </location>
</feature>
<dbReference type="Pfam" id="PF03167">
    <property type="entry name" value="UDG"/>
    <property type="match status" value="1"/>
</dbReference>
<dbReference type="EMBL" id="AFXA01000008">
    <property type="protein sequence ID" value="EGV00452.1"/>
    <property type="molecule type" value="Genomic_DNA"/>
</dbReference>